<name>A0AAV5HKH7_9ROSI</name>
<evidence type="ECO:0000256" key="1">
    <source>
        <dbReference type="ARBA" id="ARBA00004479"/>
    </source>
</evidence>
<dbReference type="Proteomes" id="UP001054252">
    <property type="component" value="Unassembled WGS sequence"/>
</dbReference>
<dbReference type="Pfam" id="PF00560">
    <property type="entry name" value="LRR_1"/>
    <property type="match status" value="4"/>
</dbReference>
<evidence type="ECO:0000256" key="9">
    <source>
        <dbReference type="ARBA" id="ARBA00023180"/>
    </source>
</evidence>
<keyword evidence="4 10" id="KW-0732">Signal</keyword>
<keyword evidence="6" id="KW-1133">Transmembrane helix</keyword>
<feature type="chain" id="PRO_5043439396" description="Piriformospora indica-insensitive protein 2" evidence="10">
    <location>
        <begin position="25"/>
        <end position="461"/>
    </location>
</feature>
<comment type="subcellular location">
    <subcellularLocation>
        <location evidence="1">Membrane</location>
        <topology evidence="1">Single-pass type I membrane protein</topology>
    </subcellularLocation>
</comment>
<protein>
    <recommendedName>
        <fullName evidence="13">Piriformospora indica-insensitive protein 2</fullName>
    </recommendedName>
</protein>
<dbReference type="SUPFAM" id="SSF52058">
    <property type="entry name" value="L domain-like"/>
    <property type="match status" value="1"/>
</dbReference>
<dbReference type="Gene3D" id="3.80.10.10">
    <property type="entry name" value="Ribonuclease Inhibitor"/>
    <property type="match status" value="1"/>
</dbReference>
<comment type="caution">
    <text evidence="11">The sequence shown here is derived from an EMBL/GenBank/DDBJ whole genome shotgun (WGS) entry which is preliminary data.</text>
</comment>
<evidence type="ECO:0000256" key="4">
    <source>
        <dbReference type="ARBA" id="ARBA00022729"/>
    </source>
</evidence>
<keyword evidence="12" id="KW-1185">Reference proteome</keyword>
<dbReference type="FunFam" id="3.80.10.10:FF:000383">
    <property type="entry name" value="Leucine-rich repeat receptor protein kinase EMS1"/>
    <property type="match status" value="1"/>
</dbReference>
<dbReference type="PANTHER" id="PTHR48063:SF112">
    <property type="entry name" value="RECEPTOR LIKE PROTEIN 30-LIKE"/>
    <property type="match status" value="1"/>
</dbReference>
<sequence length="461" mass="50537">MASFSLIFTLVFLYCLMSTWVVSQQQEQQPVLDSFEQESVYQVLSSINSSIPWRSLFPDDLCSSAPHGVVCDYFSDESTNDVSVHITELSFGYVSDFTPNPPCSPNSTLNPLLFTSFKHLRKLFFYKCFTETPVSVPGVSPTFAQTIEELVFIGNPALVGPLSDMVSNFTSLRRLVLTGNGLYGNIPDGVGDLVNSEEITLSMNNLSGEVSLNFSKLKKLKVLDLSGNGLVGNVPERVGNLTQLLKLDLSSNGFSGKIPESLGNLQSLEFMDLSFNRFANFGIPLFLAEMPRLKEVYLSGNSLGGQIPEIWEKLDGILGIGFSSLGLEGKIPASMGVHLKNLCYLGLDNNNLRGKVPEEFEFLEFASEINLENNNLSGRVPFSAKFTSKVGGKLRLKGNPELCIDEDLSSGKRSSSLQQLKLCTKPDIPIHVLPLGAANSGFSSSFSHLLVLFLCFLLIKY</sequence>
<dbReference type="InterPro" id="IPR046956">
    <property type="entry name" value="RLP23-like"/>
</dbReference>
<dbReference type="InterPro" id="IPR001611">
    <property type="entry name" value="Leu-rich_rpt"/>
</dbReference>
<dbReference type="InterPro" id="IPR032675">
    <property type="entry name" value="LRR_dom_sf"/>
</dbReference>
<keyword evidence="3" id="KW-0812">Transmembrane</keyword>
<dbReference type="EMBL" id="BPVZ01000001">
    <property type="protein sequence ID" value="GKU86263.1"/>
    <property type="molecule type" value="Genomic_DNA"/>
</dbReference>
<dbReference type="GO" id="GO:0016020">
    <property type="term" value="C:membrane"/>
    <property type="evidence" value="ECO:0007669"/>
    <property type="project" value="UniProtKB-SubCell"/>
</dbReference>
<proteinExistence type="predicted"/>
<gene>
    <name evidence="11" type="ORF">SLEP1_g811</name>
</gene>
<evidence type="ECO:0000313" key="11">
    <source>
        <dbReference type="EMBL" id="GKU86263.1"/>
    </source>
</evidence>
<evidence type="ECO:0000256" key="10">
    <source>
        <dbReference type="SAM" id="SignalP"/>
    </source>
</evidence>
<accession>A0AAV5HKH7</accession>
<organism evidence="11 12">
    <name type="scientific">Rubroshorea leprosula</name>
    <dbReference type="NCBI Taxonomy" id="152421"/>
    <lineage>
        <taxon>Eukaryota</taxon>
        <taxon>Viridiplantae</taxon>
        <taxon>Streptophyta</taxon>
        <taxon>Embryophyta</taxon>
        <taxon>Tracheophyta</taxon>
        <taxon>Spermatophyta</taxon>
        <taxon>Magnoliopsida</taxon>
        <taxon>eudicotyledons</taxon>
        <taxon>Gunneridae</taxon>
        <taxon>Pentapetalae</taxon>
        <taxon>rosids</taxon>
        <taxon>malvids</taxon>
        <taxon>Malvales</taxon>
        <taxon>Dipterocarpaceae</taxon>
        <taxon>Rubroshorea</taxon>
    </lineage>
</organism>
<reference evidence="11 12" key="1">
    <citation type="journal article" date="2021" name="Commun. Biol.">
        <title>The genome of Shorea leprosula (Dipterocarpaceae) highlights the ecological relevance of drought in aseasonal tropical rainforests.</title>
        <authorList>
            <person name="Ng K.K.S."/>
            <person name="Kobayashi M.J."/>
            <person name="Fawcett J.A."/>
            <person name="Hatakeyama M."/>
            <person name="Paape T."/>
            <person name="Ng C.H."/>
            <person name="Ang C.C."/>
            <person name="Tnah L.H."/>
            <person name="Lee C.T."/>
            <person name="Nishiyama T."/>
            <person name="Sese J."/>
            <person name="O'Brien M.J."/>
            <person name="Copetti D."/>
            <person name="Mohd Noor M.I."/>
            <person name="Ong R.C."/>
            <person name="Putra M."/>
            <person name="Sireger I.Z."/>
            <person name="Indrioko S."/>
            <person name="Kosugi Y."/>
            <person name="Izuno A."/>
            <person name="Isagi Y."/>
            <person name="Lee S.L."/>
            <person name="Shimizu K.K."/>
        </authorList>
    </citation>
    <scope>NUCLEOTIDE SEQUENCE [LARGE SCALE GENOMIC DNA]</scope>
    <source>
        <strain evidence="11">214</strain>
    </source>
</reference>
<evidence type="ECO:0000256" key="7">
    <source>
        <dbReference type="ARBA" id="ARBA00023136"/>
    </source>
</evidence>
<evidence type="ECO:0008006" key="13">
    <source>
        <dbReference type="Google" id="ProtNLM"/>
    </source>
</evidence>
<dbReference type="PANTHER" id="PTHR48063">
    <property type="entry name" value="LRR RECEPTOR-LIKE KINASE"/>
    <property type="match status" value="1"/>
</dbReference>
<evidence type="ECO:0000256" key="5">
    <source>
        <dbReference type="ARBA" id="ARBA00022737"/>
    </source>
</evidence>
<keyword evidence="5" id="KW-0677">Repeat</keyword>
<evidence type="ECO:0000256" key="8">
    <source>
        <dbReference type="ARBA" id="ARBA00023170"/>
    </source>
</evidence>
<keyword evidence="8" id="KW-0675">Receptor</keyword>
<evidence type="ECO:0000256" key="2">
    <source>
        <dbReference type="ARBA" id="ARBA00022614"/>
    </source>
</evidence>
<evidence type="ECO:0000256" key="6">
    <source>
        <dbReference type="ARBA" id="ARBA00022989"/>
    </source>
</evidence>
<keyword evidence="2" id="KW-0433">Leucine-rich repeat</keyword>
<keyword evidence="9" id="KW-0325">Glycoprotein</keyword>
<evidence type="ECO:0000256" key="3">
    <source>
        <dbReference type="ARBA" id="ARBA00022692"/>
    </source>
</evidence>
<feature type="signal peptide" evidence="10">
    <location>
        <begin position="1"/>
        <end position="24"/>
    </location>
</feature>
<evidence type="ECO:0000313" key="12">
    <source>
        <dbReference type="Proteomes" id="UP001054252"/>
    </source>
</evidence>
<dbReference type="AlphaFoldDB" id="A0AAV5HKH7"/>
<keyword evidence="7" id="KW-0472">Membrane</keyword>